<accession>A0A3B1AIS4</accession>
<name>A0A3B1AIS4_9ZZZZ</name>
<gene>
    <name evidence="1" type="ORF">MNBD_GAMMA23-2409</name>
</gene>
<sequence>MKNSPEKLLEKHHEMVHTEMSKVNSHVQRKQGEWIINSLIIEGCSVPFKYKRQKMYKDLKGRRVNLTYYPTTEVVGDISFEIMKVVRIKIS</sequence>
<evidence type="ECO:0000313" key="1">
    <source>
        <dbReference type="EMBL" id="VAW92566.1"/>
    </source>
</evidence>
<reference evidence="1" key="1">
    <citation type="submission" date="2018-06" db="EMBL/GenBank/DDBJ databases">
        <authorList>
            <person name="Zhirakovskaya E."/>
        </authorList>
    </citation>
    <scope>NUCLEOTIDE SEQUENCE</scope>
</reference>
<proteinExistence type="predicted"/>
<dbReference type="EMBL" id="UOFT01000027">
    <property type="protein sequence ID" value="VAW92566.1"/>
    <property type="molecule type" value="Genomic_DNA"/>
</dbReference>
<protein>
    <submittedName>
        <fullName evidence="1">Uncharacterized protein</fullName>
    </submittedName>
</protein>
<dbReference type="AlphaFoldDB" id="A0A3B1AIS4"/>
<organism evidence="1">
    <name type="scientific">hydrothermal vent metagenome</name>
    <dbReference type="NCBI Taxonomy" id="652676"/>
    <lineage>
        <taxon>unclassified sequences</taxon>
        <taxon>metagenomes</taxon>
        <taxon>ecological metagenomes</taxon>
    </lineage>
</organism>